<gene>
    <name evidence="3" type="ORF">T459_07805</name>
</gene>
<keyword evidence="2" id="KW-0732">Signal</keyword>
<comment type="caution">
    <text evidence="3">The sequence shown here is derived from an EMBL/GenBank/DDBJ whole genome shotgun (WGS) entry which is preliminary data.</text>
</comment>
<evidence type="ECO:0000313" key="3">
    <source>
        <dbReference type="EMBL" id="PHT85699.1"/>
    </source>
</evidence>
<evidence type="ECO:0000313" key="4">
    <source>
        <dbReference type="Proteomes" id="UP000222542"/>
    </source>
</evidence>
<feature type="signal peptide" evidence="2">
    <location>
        <begin position="1"/>
        <end position="23"/>
    </location>
</feature>
<evidence type="ECO:0000256" key="1">
    <source>
        <dbReference type="SAM" id="MobiDB-lite"/>
    </source>
</evidence>
<keyword evidence="4" id="KW-1185">Reference proteome</keyword>
<reference evidence="3 4" key="2">
    <citation type="journal article" date="2017" name="Genome Biol.">
        <title>New reference genome sequences of hot pepper reveal the massive evolution of plant disease-resistance genes by retroduplication.</title>
        <authorList>
            <person name="Kim S."/>
            <person name="Park J."/>
            <person name="Yeom S.I."/>
            <person name="Kim Y.M."/>
            <person name="Seo E."/>
            <person name="Kim K.T."/>
            <person name="Kim M.S."/>
            <person name="Lee J.M."/>
            <person name="Cheong K."/>
            <person name="Shin H.S."/>
            <person name="Kim S.B."/>
            <person name="Han K."/>
            <person name="Lee J."/>
            <person name="Park M."/>
            <person name="Lee H.A."/>
            <person name="Lee H.Y."/>
            <person name="Lee Y."/>
            <person name="Oh S."/>
            <person name="Lee J.H."/>
            <person name="Choi E."/>
            <person name="Choi E."/>
            <person name="Lee S.E."/>
            <person name="Jeon J."/>
            <person name="Kim H."/>
            <person name="Choi G."/>
            <person name="Song H."/>
            <person name="Lee J."/>
            <person name="Lee S.C."/>
            <person name="Kwon J.K."/>
            <person name="Lee H.Y."/>
            <person name="Koo N."/>
            <person name="Hong Y."/>
            <person name="Kim R.W."/>
            <person name="Kang W.H."/>
            <person name="Huh J.H."/>
            <person name="Kang B.C."/>
            <person name="Yang T.J."/>
            <person name="Lee Y.H."/>
            <person name="Bennetzen J.L."/>
            <person name="Choi D."/>
        </authorList>
    </citation>
    <scope>NUCLEOTIDE SEQUENCE [LARGE SCALE GENOMIC DNA]</scope>
    <source>
        <strain evidence="4">cv. CM334</strain>
    </source>
</reference>
<protein>
    <submittedName>
        <fullName evidence="3">Uncharacterized protein</fullName>
    </submittedName>
</protein>
<name>A0A2G2ZUP3_CAPAN</name>
<organism evidence="3 4">
    <name type="scientific">Capsicum annuum</name>
    <name type="common">Capsicum pepper</name>
    <dbReference type="NCBI Taxonomy" id="4072"/>
    <lineage>
        <taxon>Eukaryota</taxon>
        <taxon>Viridiplantae</taxon>
        <taxon>Streptophyta</taxon>
        <taxon>Embryophyta</taxon>
        <taxon>Tracheophyta</taxon>
        <taxon>Spermatophyta</taxon>
        <taxon>Magnoliopsida</taxon>
        <taxon>eudicotyledons</taxon>
        <taxon>Gunneridae</taxon>
        <taxon>Pentapetalae</taxon>
        <taxon>asterids</taxon>
        <taxon>lamiids</taxon>
        <taxon>Solanales</taxon>
        <taxon>Solanaceae</taxon>
        <taxon>Solanoideae</taxon>
        <taxon>Capsiceae</taxon>
        <taxon>Capsicum</taxon>
    </lineage>
</organism>
<feature type="chain" id="PRO_5013612676" evidence="2">
    <location>
        <begin position="24"/>
        <end position="132"/>
    </location>
</feature>
<evidence type="ECO:0000256" key="2">
    <source>
        <dbReference type="SAM" id="SignalP"/>
    </source>
</evidence>
<sequence>MSSSKCLLVMFLGLVVLTTFTFADQHYQHTNHEFGSAINQPNRKDYIAMEPDPEHKYESHCGGWSLLEEPRIAWSLSSSSKSEVNNRSENLVAAIAGARAAATQFSENGSSQSCTVAGGDDSRKRNMYRRAQ</sequence>
<dbReference type="AlphaFoldDB" id="A0A2G2ZUP3"/>
<accession>A0A2G2ZUP3</accession>
<proteinExistence type="predicted"/>
<dbReference type="Proteomes" id="UP000222542">
    <property type="component" value="Unassembled WGS sequence"/>
</dbReference>
<dbReference type="Gramene" id="PHT85699">
    <property type="protein sequence ID" value="PHT85699"/>
    <property type="gene ID" value="T459_07805"/>
</dbReference>
<reference evidence="3 4" key="1">
    <citation type="journal article" date="2014" name="Nat. Genet.">
        <title>Genome sequence of the hot pepper provides insights into the evolution of pungency in Capsicum species.</title>
        <authorList>
            <person name="Kim S."/>
            <person name="Park M."/>
            <person name="Yeom S.I."/>
            <person name="Kim Y.M."/>
            <person name="Lee J.M."/>
            <person name="Lee H.A."/>
            <person name="Seo E."/>
            <person name="Choi J."/>
            <person name="Cheong K."/>
            <person name="Kim K.T."/>
            <person name="Jung K."/>
            <person name="Lee G.W."/>
            <person name="Oh S.K."/>
            <person name="Bae C."/>
            <person name="Kim S.B."/>
            <person name="Lee H.Y."/>
            <person name="Kim S.Y."/>
            <person name="Kim M.S."/>
            <person name="Kang B.C."/>
            <person name="Jo Y.D."/>
            <person name="Yang H.B."/>
            <person name="Jeong H.J."/>
            <person name="Kang W.H."/>
            <person name="Kwon J.K."/>
            <person name="Shin C."/>
            <person name="Lim J.Y."/>
            <person name="Park J.H."/>
            <person name="Huh J.H."/>
            <person name="Kim J.S."/>
            <person name="Kim B.D."/>
            <person name="Cohen O."/>
            <person name="Paran I."/>
            <person name="Suh M.C."/>
            <person name="Lee S.B."/>
            <person name="Kim Y.K."/>
            <person name="Shin Y."/>
            <person name="Noh S.J."/>
            <person name="Park J."/>
            <person name="Seo Y.S."/>
            <person name="Kwon S.Y."/>
            <person name="Kim H.A."/>
            <person name="Park J.M."/>
            <person name="Kim H.J."/>
            <person name="Choi S.B."/>
            <person name="Bosland P.W."/>
            <person name="Reeves G."/>
            <person name="Jo S.H."/>
            <person name="Lee B.W."/>
            <person name="Cho H.T."/>
            <person name="Choi H.S."/>
            <person name="Lee M.S."/>
            <person name="Yu Y."/>
            <person name="Do Choi Y."/>
            <person name="Park B.S."/>
            <person name="van Deynze A."/>
            <person name="Ashrafi H."/>
            <person name="Hill T."/>
            <person name="Kim W.T."/>
            <person name="Pai H.S."/>
            <person name="Ahn H.K."/>
            <person name="Yeam I."/>
            <person name="Giovannoni J.J."/>
            <person name="Rose J.K."/>
            <person name="Sorensen I."/>
            <person name="Lee S.J."/>
            <person name="Kim R.W."/>
            <person name="Choi I.Y."/>
            <person name="Choi B.S."/>
            <person name="Lim J.S."/>
            <person name="Lee Y.H."/>
            <person name="Choi D."/>
        </authorList>
    </citation>
    <scope>NUCLEOTIDE SEQUENCE [LARGE SCALE GENOMIC DNA]</scope>
    <source>
        <strain evidence="4">cv. CM334</strain>
    </source>
</reference>
<dbReference type="EMBL" id="AYRZ02000003">
    <property type="protein sequence ID" value="PHT85699.1"/>
    <property type="molecule type" value="Genomic_DNA"/>
</dbReference>
<feature type="region of interest" description="Disordered" evidence="1">
    <location>
        <begin position="107"/>
        <end position="132"/>
    </location>
</feature>